<gene>
    <name evidence="7" type="ORF">ACFFGN_25040</name>
</gene>
<feature type="domain" description="FAD/NAD(P)-binding" evidence="6">
    <location>
        <begin position="3"/>
        <end position="325"/>
    </location>
</feature>
<dbReference type="RefSeq" id="WP_380051967.1">
    <property type="nucleotide sequence ID" value="NZ_JBHLTC010000032.1"/>
</dbReference>
<dbReference type="InterPro" id="IPR004099">
    <property type="entry name" value="Pyr_nucl-diS_OxRdtase_dimer"/>
</dbReference>
<dbReference type="Gene3D" id="3.50.50.60">
    <property type="entry name" value="FAD/NAD(P)-binding domain"/>
    <property type="match status" value="2"/>
</dbReference>
<dbReference type="Pfam" id="PF02852">
    <property type="entry name" value="Pyr_redox_dim"/>
    <property type="match status" value="1"/>
</dbReference>
<dbReference type="SUPFAM" id="SSF51905">
    <property type="entry name" value="FAD/NAD(P)-binding domain"/>
    <property type="match status" value="1"/>
</dbReference>
<feature type="domain" description="Pyridine nucleotide-disulphide oxidoreductase dimerisation" evidence="5">
    <location>
        <begin position="346"/>
        <end position="453"/>
    </location>
</feature>
<dbReference type="InterPro" id="IPR016156">
    <property type="entry name" value="FAD/NAD-linked_Rdtase_dimer_sf"/>
</dbReference>
<evidence type="ECO:0000256" key="4">
    <source>
        <dbReference type="ARBA" id="ARBA00022827"/>
    </source>
</evidence>
<dbReference type="InterPro" id="IPR036188">
    <property type="entry name" value="FAD/NAD-bd_sf"/>
</dbReference>
<dbReference type="SUPFAM" id="SSF55424">
    <property type="entry name" value="FAD/NAD-linked reductases, dimerisation (C-terminal) domain"/>
    <property type="match status" value="1"/>
</dbReference>
<dbReference type="PANTHER" id="PTHR43014:SF1">
    <property type="entry name" value="NAD(P)H DEHYDROGENASE (QUINONE)"/>
    <property type="match status" value="1"/>
</dbReference>
<sequence>MASVVIIGGGPGGYEAAHAAVQLGAEVTVVDTDGIGGSAVLTDCVPSKTLIATAEVMTQVEEAGELGVRVDDGDDDPANSVHVDLSVINARVKRLAQAQSDGISRRLERDGIRVIQGRGRLDGPDAVLVDGTDERLQADVILISTGARPRILAGSEPDGERILTWEQVYELQELPERLIVVGSGVTGAEFASAYDALGSDVVLVSSRDRVLPGEDADAAEVLQDVFMRRGMTVLGKSRAESVKRVGDGVVVTLTDGRTVEGSHALLAVGSLPNTEDMGLVESGVSLADGGFVKTDKVSRTTARGVYAAGDCTGVLMLASVAAMQGRIAMSHALGDAVQPLDLQTVSSNVFTAPEIATVGVTQAALDAGGSTAMVVKVPLADNARAKMQGVRDGFVKLFCLPNTGIVVGGVVVAPRASELIHPISIAVAARLTVDQVAHAFTVYPSVSGSVAEAARRLHLRN</sequence>
<dbReference type="NCBIfam" id="NF005883">
    <property type="entry name" value="PRK07845.1"/>
    <property type="match status" value="1"/>
</dbReference>
<evidence type="ECO:0000313" key="8">
    <source>
        <dbReference type="Proteomes" id="UP001589890"/>
    </source>
</evidence>
<comment type="similarity">
    <text evidence="2">Belongs to the class-I pyridine nucleotide-disulfide oxidoreductase family.</text>
</comment>
<dbReference type="EMBL" id="JBHLTC010000032">
    <property type="protein sequence ID" value="MFC0627365.1"/>
    <property type="molecule type" value="Genomic_DNA"/>
</dbReference>
<dbReference type="Pfam" id="PF07992">
    <property type="entry name" value="Pyr_redox_2"/>
    <property type="match status" value="1"/>
</dbReference>
<dbReference type="Proteomes" id="UP001589890">
    <property type="component" value="Unassembled WGS sequence"/>
</dbReference>
<name>A0ABV6QRW1_9ACTN</name>
<comment type="caution">
    <text evidence="7">The sequence shown here is derived from an EMBL/GenBank/DDBJ whole genome shotgun (WGS) entry which is preliminary data.</text>
</comment>
<evidence type="ECO:0000259" key="5">
    <source>
        <dbReference type="Pfam" id="PF02852"/>
    </source>
</evidence>
<dbReference type="PIRSF" id="PIRSF000350">
    <property type="entry name" value="Mercury_reductase_MerA"/>
    <property type="match status" value="1"/>
</dbReference>
<keyword evidence="3" id="KW-0285">Flavoprotein</keyword>
<evidence type="ECO:0000259" key="6">
    <source>
        <dbReference type="Pfam" id="PF07992"/>
    </source>
</evidence>
<organism evidence="7 8">
    <name type="scientific">Kribbella deserti</name>
    <dbReference type="NCBI Taxonomy" id="1926257"/>
    <lineage>
        <taxon>Bacteria</taxon>
        <taxon>Bacillati</taxon>
        <taxon>Actinomycetota</taxon>
        <taxon>Actinomycetes</taxon>
        <taxon>Propionibacteriales</taxon>
        <taxon>Kribbellaceae</taxon>
        <taxon>Kribbella</taxon>
    </lineage>
</organism>
<evidence type="ECO:0000313" key="7">
    <source>
        <dbReference type="EMBL" id="MFC0627365.1"/>
    </source>
</evidence>
<dbReference type="InterPro" id="IPR001100">
    <property type="entry name" value="Pyr_nuc-diS_OxRdtase"/>
</dbReference>
<protein>
    <submittedName>
        <fullName evidence="7">NAD(P)H-quinone dehydrogenase</fullName>
    </submittedName>
</protein>
<dbReference type="PANTHER" id="PTHR43014">
    <property type="entry name" value="MERCURIC REDUCTASE"/>
    <property type="match status" value="1"/>
</dbReference>
<dbReference type="PRINTS" id="PR00368">
    <property type="entry name" value="FADPNR"/>
</dbReference>
<evidence type="ECO:0000256" key="3">
    <source>
        <dbReference type="ARBA" id="ARBA00022630"/>
    </source>
</evidence>
<evidence type="ECO:0000256" key="1">
    <source>
        <dbReference type="ARBA" id="ARBA00001974"/>
    </source>
</evidence>
<accession>A0ABV6QRW1</accession>
<reference evidence="7 8" key="1">
    <citation type="submission" date="2024-09" db="EMBL/GenBank/DDBJ databases">
        <authorList>
            <person name="Sun Q."/>
            <person name="Mori K."/>
        </authorList>
    </citation>
    <scope>NUCLEOTIDE SEQUENCE [LARGE SCALE GENOMIC DNA]</scope>
    <source>
        <strain evidence="7 8">CGMCC 1.15906</strain>
    </source>
</reference>
<comment type="cofactor">
    <cofactor evidence="1">
        <name>FAD</name>
        <dbReference type="ChEBI" id="CHEBI:57692"/>
    </cofactor>
</comment>
<keyword evidence="8" id="KW-1185">Reference proteome</keyword>
<evidence type="ECO:0000256" key="2">
    <source>
        <dbReference type="ARBA" id="ARBA00007532"/>
    </source>
</evidence>
<proteinExistence type="inferred from homology"/>
<dbReference type="Gene3D" id="3.30.390.30">
    <property type="match status" value="1"/>
</dbReference>
<keyword evidence="4" id="KW-0274">FAD</keyword>
<dbReference type="PRINTS" id="PR00411">
    <property type="entry name" value="PNDRDTASEI"/>
</dbReference>
<dbReference type="InterPro" id="IPR023753">
    <property type="entry name" value="FAD/NAD-binding_dom"/>
</dbReference>